<evidence type="ECO:0000256" key="5">
    <source>
        <dbReference type="SAM" id="MobiDB-lite"/>
    </source>
</evidence>
<dbReference type="OrthoDB" id="193931at2759"/>
<dbReference type="EMBL" id="NBIV01000129">
    <property type="protein sequence ID" value="PXF43307.1"/>
    <property type="molecule type" value="Genomic_DNA"/>
</dbReference>
<keyword evidence="7" id="KW-0808">Transferase</keyword>
<dbReference type="AlphaFoldDB" id="A0A2V3IMM8"/>
<evidence type="ECO:0000313" key="8">
    <source>
        <dbReference type="Proteomes" id="UP000247409"/>
    </source>
</evidence>
<dbReference type="Pfam" id="PF00069">
    <property type="entry name" value="Pkinase"/>
    <property type="match status" value="1"/>
</dbReference>
<protein>
    <submittedName>
        <fullName evidence="7">Putative serine/threonine-protein kinase</fullName>
    </submittedName>
</protein>
<dbReference type="GO" id="GO:0004674">
    <property type="term" value="F:protein serine/threonine kinase activity"/>
    <property type="evidence" value="ECO:0007669"/>
    <property type="project" value="UniProtKB-KW"/>
</dbReference>
<dbReference type="SUPFAM" id="SSF56112">
    <property type="entry name" value="Protein kinase-like (PK-like)"/>
    <property type="match status" value="1"/>
</dbReference>
<name>A0A2V3IMM8_9FLOR</name>
<evidence type="ECO:0000313" key="7">
    <source>
        <dbReference type="EMBL" id="PXF43307.1"/>
    </source>
</evidence>
<feature type="compositionally biased region" description="Polar residues" evidence="5">
    <location>
        <begin position="431"/>
        <end position="446"/>
    </location>
</feature>
<dbReference type="PROSITE" id="PS50011">
    <property type="entry name" value="PROTEIN_KINASE_DOM"/>
    <property type="match status" value="1"/>
</dbReference>
<keyword evidence="1 3" id="KW-0547">Nucleotide-binding</keyword>
<evidence type="ECO:0000256" key="1">
    <source>
        <dbReference type="ARBA" id="ARBA00022741"/>
    </source>
</evidence>
<organism evidence="7 8">
    <name type="scientific">Gracilariopsis chorda</name>
    <dbReference type="NCBI Taxonomy" id="448386"/>
    <lineage>
        <taxon>Eukaryota</taxon>
        <taxon>Rhodophyta</taxon>
        <taxon>Florideophyceae</taxon>
        <taxon>Rhodymeniophycidae</taxon>
        <taxon>Gracilariales</taxon>
        <taxon>Gracilariaceae</taxon>
        <taxon>Gracilariopsis</taxon>
    </lineage>
</organism>
<dbReference type="Proteomes" id="UP000247409">
    <property type="component" value="Unassembled WGS sequence"/>
</dbReference>
<feature type="domain" description="Protein kinase" evidence="6">
    <location>
        <begin position="18"/>
        <end position="294"/>
    </location>
</feature>
<dbReference type="PROSITE" id="PS00108">
    <property type="entry name" value="PROTEIN_KINASE_ST"/>
    <property type="match status" value="1"/>
</dbReference>
<dbReference type="PANTHER" id="PTHR24346">
    <property type="entry name" value="MAP/MICROTUBULE AFFINITY-REGULATING KINASE"/>
    <property type="match status" value="1"/>
</dbReference>
<dbReference type="Gene3D" id="1.10.510.10">
    <property type="entry name" value="Transferase(Phosphotransferase) domain 1"/>
    <property type="match status" value="1"/>
</dbReference>
<evidence type="ECO:0000259" key="6">
    <source>
        <dbReference type="PROSITE" id="PS50011"/>
    </source>
</evidence>
<gene>
    <name evidence="7" type="ORF">BWQ96_06946</name>
</gene>
<dbReference type="InterPro" id="IPR017441">
    <property type="entry name" value="Protein_kinase_ATP_BS"/>
</dbReference>
<keyword evidence="4" id="KW-0723">Serine/threonine-protein kinase</keyword>
<keyword evidence="2 3" id="KW-0067">ATP-binding</keyword>
<reference evidence="7 8" key="1">
    <citation type="journal article" date="2018" name="Mol. Biol. Evol.">
        <title>Analysis of the draft genome of the red seaweed Gracilariopsis chorda provides insights into genome size evolution in Rhodophyta.</title>
        <authorList>
            <person name="Lee J."/>
            <person name="Yang E.C."/>
            <person name="Graf L."/>
            <person name="Yang J.H."/>
            <person name="Qiu H."/>
            <person name="Zel Zion U."/>
            <person name="Chan C.X."/>
            <person name="Stephens T.G."/>
            <person name="Weber A.P.M."/>
            <person name="Boo G.H."/>
            <person name="Boo S.M."/>
            <person name="Kim K.M."/>
            <person name="Shin Y."/>
            <person name="Jung M."/>
            <person name="Lee S.J."/>
            <person name="Yim H.S."/>
            <person name="Lee J.H."/>
            <person name="Bhattacharya D."/>
            <person name="Yoon H.S."/>
        </authorList>
    </citation>
    <scope>NUCLEOTIDE SEQUENCE [LARGE SCALE GENOMIC DNA]</scope>
    <source>
        <strain evidence="7 8">SKKU-2015</strain>
        <tissue evidence="7">Whole body</tissue>
    </source>
</reference>
<dbReference type="GO" id="GO:0035556">
    <property type="term" value="P:intracellular signal transduction"/>
    <property type="evidence" value="ECO:0007669"/>
    <property type="project" value="TreeGrafter"/>
</dbReference>
<feature type="region of interest" description="Disordered" evidence="5">
    <location>
        <begin position="383"/>
        <end position="403"/>
    </location>
</feature>
<sequence length="500" mass="55734">MALHKNVPRPAPRLIGDYIPISTLGVGSTGKVKLARHVTTRQLVALKLIRKTLLHAKPQLFQKIRREIAIMKLVASNCFHIHRQHSTPPIIPAAAVSPRVGIMNLIDVYETDTSIVLVLEYCQGGELFDYLIQNGHLPEPQVRDFFQQLVHALEFCHNRAVCHRDLKPENVLLTADGRVKLADFGMATLLTPGALMETSCGSPQYCAPEVLLSEVYEGCAADVWSLGVILFAMTTGGLPFDDDNFQRLISKIQSGAFYMPPDVPAPLADLIHSMLVVDPAQRITLEHIKRLEWFSATPCRTDVYQDDSVSVHAMLAAFEDRPLYHPDSQILRYLADLGLGDFPTLRRRLASQETCLERDCYNQFAQLGRGALQFREVDEIPMSPLTTSAHNSPNSRTPACTTPQDLDHAFAEAHVKSAAKPVADVKNSALEQTEGSYISQKQSGSENKLREEQQSIPLDVRWFPGWEALLPSESDHDAVQTSILPHDYSRQHSFPGLILR</sequence>
<comment type="similarity">
    <text evidence="4">Belongs to the protein kinase superfamily.</text>
</comment>
<evidence type="ECO:0000256" key="2">
    <source>
        <dbReference type="ARBA" id="ARBA00022840"/>
    </source>
</evidence>
<dbReference type="STRING" id="448386.A0A2V3IMM8"/>
<dbReference type="PROSITE" id="PS00107">
    <property type="entry name" value="PROTEIN_KINASE_ATP"/>
    <property type="match status" value="1"/>
</dbReference>
<dbReference type="InterPro" id="IPR008271">
    <property type="entry name" value="Ser/Thr_kinase_AS"/>
</dbReference>
<evidence type="ECO:0000256" key="4">
    <source>
        <dbReference type="RuleBase" id="RU000304"/>
    </source>
</evidence>
<dbReference type="GO" id="GO:0005524">
    <property type="term" value="F:ATP binding"/>
    <property type="evidence" value="ECO:0007669"/>
    <property type="project" value="UniProtKB-UniRule"/>
</dbReference>
<dbReference type="SMART" id="SM00220">
    <property type="entry name" value="S_TKc"/>
    <property type="match status" value="1"/>
</dbReference>
<feature type="binding site" evidence="3">
    <location>
        <position position="51"/>
    </location>
    <ligand>
        <name>ATP</name>
        <dbReference type="ChEBI" id="CHEBI:30616"/>
    </ligand>
</feature>
<dbReference type="GO" id="GO:0005737">
    <property type="term" value="C:cytoplasm"/>
    <property type="evidence" value="ECO:0007669"/>
    <property type="project" value="TreeGrafter"/>
</dbReference>
<accession>A0A2V3IMM8</accession>
<keyword evidence="7" id="KW-0418">Kinase</keyword>
<dbReference type="PANTHER" id="PTHR24346:SF30">
    <property type="entry name" value="MATERNAL EMBRYONIC LEUCINE ZIPPER KINASE"/>
    <property type="match status" value="1"/>
</dbReference>
<feature type="region of interest" description="Disordered" evidence="5">
    <location>
        <begin position="431"/>
        <end position="451"/>
    </location>
</feature>
<keyword evidence="8" id="KW-1185">Reference proteome</keyword>
<dbReference type="InterPro" id="IPR011009">
    <property type="entry name" value="Kinase-like_dom_sf"/>
</dbReference>
<comment type="caution">
    <text evidence="7">The sequence shown here is derived from an EMBL/GenBank/DDBJ whole genome shotgun (WGS) entry which is preliminary data.</text>
</comment>
<dbReference type="InterPro" id="IPR000719">
    <property type="entry name" value="Prot_kinase_dom"/>
</dbReference>
<evidence type="ECO:0000256" key="3">
    <source>
        <dbReference type="PROSITE-ProRule" id="PRU10141"/>
    </source>
</evidence>
<dbReference type="FunFam" id="1.10.510.10:FF:000571">
    <property type="entry name" value="Maternal embryonic leucine zipper kinase"/>
    <property type="match status" value="1"/>
</dbReference>
<proteinExistence type="inferred from homology"/>
<feature type="compositionally biased region" description="Polar residues" evidence="5">
    <location>
        <begin position="384"/>
        <end position="403"/>
    </location>
</feature>